<keyword evidence="6 8" id="KW-0408">Iron</keyword>
<organism evidence="9 10">
    <name type="scientific">Calocera viscosa (strain TUFC12733)</name>
    <dbReference type="NCBI Taxonomy" id="1330018"/>
    <lineage>
        <taxon>Eukaryota</taxon>
        <taxon>Fungi</taxon>
        <taxon>Dikarya</taxon>
        <taxon>Basidiomycota</taxon>
        <taxon>Agaricomycotina</taxon>
        <taxon>Dacrymycetes</taxon>
        <taxon>Dacrymycetales</taxon>
        <taxon>Dacrymycetaceae</taxon>
        <taxon>Calocera</taxon>
    </lineage>
</organism>
<dbReference type="InterPro" id="IPR036396">
    <property type="entry name" value="Cyt_P450_sf"/>
</dbReference>
<evidence type="ECO:0000256" key="6">
    <source>
        <dbReference type="ARBA" id="ARBA00023004"/>
    </source>
</evidence>
<dbReference type="PANTHER" id="PTHR24305:SF187">
    <property type="entry name" value="P450, PUTATIVE (EUROFUNG)-RELATED"/>
    <property type="match status" value="1"/>
</dbReference>
<evidence type="ECO:0000256" key="7">
    <source>
        <dbReference type="ARBA" id="ARBA00023033"/>
    </source>
</evidence>
<keyword evidence="8" id="KW-0349">Heme</keyword>
<dbReference type="CDD" id="cd11061">
    <property type="entry name" value="CYP67-like"/>
    <property type="match status" value="1"/>
</dbReference>
<dbReference type="STRING" id="1330018.A0A167HZ17"/>
<feature type="binding site" description="axial binding residue" evidence="8">
    <location>
        <position position="446"/>
    </location>
    <ligand>
        <name>heme</name>
        <dbReference type="ChEBI" id="CHEBI:30413"/>
    </ligand>
    <ligandPart>
        <name>Fe</name>
        <dbReference type="ChEBI" id="CHEBI:18248"/>
    </ligandPart>
</feature>
<dbReference type="InterPro" id="IPR002401">
    <property type="entry name" value="Cyt_P450_E_grp-I"/>
</dbReference>
<comment type="cofactor">
    <cofactor evidence="1 8">
        <name>heme</name>
        <dbReference type="ChEBI" id="CHEBI:30413"/>
    </cofactor>
</comment>
<dbReference type="AlphaFoldDB" id="A0A167HZ17"/>
<dbReference type="EMBL" id="KV417314">
    <property type="protein sequence ID" value="KZO92130.1"/>
    <property type="molecule type" value="Genomic_DNA"/>
</dbReference>
<keyword evidence="5" id="KW-0560">Oxidoreductase</keyword>
<dbReference type="SUPFAM" id="SSF48264">
    <property type="entry name" value="Cytochrome P450"/>
    <property type="match status" value="1"/>
</dbReference>
<gene>
    <name evidence="9" type="ORF">CALVIDRAFT_520832</name>
</gene>
<keyword evidence="7" id="KW-0503">Monooxygenase</keyword>
<evidence type="ECO:0000256" key="8">
    <source>
        <dbReference type="PIRSR" id="PIRSR602401-1"/>
    </source>
</evidence>
<dbReference type="GO" id="GO:0016705">
    <property type="term" value="F:oxidoreductase activity, acting on paired donors, with incorporation or reduction of molecular oxygen"/>
    <property type="evidence" value="ECO:0007669"/>
    <property type="project" value="InterPro"/>
</dbReference>
<dbReference type="Pfam" id="PF00067">
    <property type="entry name" value="p450"/>
    <property type="match status" value="2"/>
</dbReference>
<dbReference type="InterPro" id="IPR050121">
    <property type="entry name" value="Cytochrome_P450_monoxygenase"/>
</dbReference>
<evidence type="ECO:0000256" key="2">
    <source>
        <dbReference type="ARBA" id="ARBA00005179"/>
    </source>
</evidence>
<evidence type="ECO:0000256" key="4">
    <source>
        <dbReference type="ARBA" id="ARBA00022723"/>
    </source>
</evidence>
<comment type="pathway">
    <text evidence="2">Secondary metabolite biosynthesis.</text>
</comment>
<dbReference type="GO" id="GO:0004497">
    <property type="term" value="F:monooxygenase activity"/>
    <property type="evidence" value="ECO:0007669"/>
    <property type="project" value="UniProtKB-KW"/>
</dbReference>
<proteinExistence type="inferred from homology"/>
<evidence type="ECO:0000256" key="3">
    <source>
        <dbReference type="ARBA" id="ARBA00010617"/>
    </source>
</evidence>
<name>A0A167HZ17_CALVF</name>
<dbReference type="PRINTS" id="PR00385">
    <property type="entry name" value="P450"/>
</dbReference>
<comment type="similarity">
    <text evidence="3">Belongs to the cytochrome P450 family.</text>
</comment>
<evidence type="ECO:0000313" key="10">
    <source>
        <dbReference type="Proteomes" id="UP000076738"/>
    </source>
</evidence>
<reference evidence="9 10" key="1">
    <citation type="journal article" date="2016" name="Mol. Biol. Evol.">
        <title>Comparative Genomics of Early-Diverging Mushroom-Forming Fungi Provides Insights into the Origins of Lignocellulose Decay Capabilities.</title>
        <authorList>
            <person name="Nagy L.G."/>
            <person name="Riley R."/>
            <person name="Tritt A."/>
            <person name="Adam C."/>
            <person name="Daum C."/>
            <person name="Floudas D."/>
            <person name="Sun H."/>
            <person name="Yadav J.S."/>
            <person name="Pangilinan J."/>
            <person name="Larsson K.H."/>
            <person name="Matsuura K."/>
            <person name="Barry K."/>
            <person name="Labutti K."/>
            <person name="Kuo R."/>
            <person name="Ohm R.A."/>
            <person name="Bhattacharya S.S."/>
            <person name="Shirouzu T."/>
            <person name="Yoshinaga Y."/>
            <person name="Martin F.M."/>
            <person name="Grigoriev I.V."/>
            <person name="Hibbett D.S."/>
        </authorList>
    </citation>
    <scope>NUCLEOTIDE SEQUENCE [LARGE SCALE GENOMIC DNA]</scope>
    <source>
        <strain evidence="9 10">TUFC12733</strain>
    </source>
</reference>
<evidence type="ECO:0000256" key="5">
    <source>
        <dbReference type="ARBA" id="ARBA00023002"/>
    </source>
</evidence>
<evidence type="ECO:0000313" key="9">
    <source>
        <dbReference type="EMBL" id="KZO92130.1"/>
    </source>
</evidence>
<accession>A0A167HZ17</accession>
<dbReference type="GO" id="GO:0005506">
    <property type="term" value="F:iron ion binding"/>
    <property type="evidence" value="ECO:0007669"/>
    <property type="project" value="InterPro"/>
</dbReference>
<dbReference type="OrthoDB" id="6692864at2759"/>
<keyword evidence="10" id="KW-1185">Reference proteome</keyword>
<dbReference type="Proteomes" id="UP000076738">
    <property type="component" value="Unassembled WGS sequence"/>
</dbReference>
<sequence length="521" mass="58729">MALGTFVLGDAALALLLWTSVLCHPYPFCAWLFTSATYIASLSSSIFIYRAYLHPLANVRGPFLARLSKLWAVAVTVEGRNHATIAELHAKYGDFIRIGPNEVSMSNVAAIHAIYGPRSTLLILLRSPRYKGVPRPANSESLMSFRDHTQHAQRHKVWDRAFTTSALKDYNPLLTHRVQQLSDRLTSESLRGAVDVGKWFSACSFDIMGDLAFDGAFELVENGDVGGYWQTLNEAIRIGAIFINLPWMAAKMPFLPLASKKAKLENFAERQVRGRLEKVAHSKDLSYWLVRGDSPSEAVLVIIAGSDSTTLVSFFLFFFLAQHPAAVARLRQEFQDTHNKYGELTIENLSDLPYLNACINESLRLYPPVPNGHPRRAPEGGATVAEQFIPEGTTVIIPAYTIQRDPKYWCDPNAFRPERWLPEGVTAGRKDDFRAFIPFSYGPYACIGRNLARQEIRLLVATVISRFDFELVEGFDPQEFEKQITGEFLLTRPALPMILHERAQGKHAWRFMKLFLIEYAV</sequence>
<evidence type="ECO:0000256" key="1">
    <source>
        <dbReference type="ARBA" id="ARBA00001971"/>
    </source>
</evidence>
<dbReference type="GO" id="GO:0020037">
    <property type="term" value="F:heme binding"/>
    <property type="evidence" value="ECO:0007669"/>
    <property type="project" value="InterPro"/>
</dbReference>
<dbReference type="PRINTS" id="PR00463">
    <property type="entry name" value="EP450I"/>
</dbReference>
<dbReference type="PANTHER" id="PTHR24305">
    <property type="entry name" value="CYTOCHROME P450"/>
    <property type="match status" value="1"/>
</dbReference>
<protein>
    <submittedName>
        <fullName evidence="9">Cytochrome P450</fullName>
    </submittedName>
</protein>
<dbReference type="Gene3D" id="1.10.630.10">
    <property type="entry name" value="Cytochrome P450"/>
    <property type="match status" value="1"/>
</dbReference>
<keyword evidence="4 8" id="KW-0479">Metal-binding</keyword>
<dbReference type="InterPro" id="IPR001128">
    <property type="entry name" value="Cyt_P450"/>
</dbReference>